<dbReference type="Gene3D" id="3.10.180.10">
    <property type="entry name" value="2,3-Dihydroxybiphenyl 1,2-Dioxygenase, domain 1"/>
    <property type="match status" value="1"/>
</dbReference>
<dbReference type="eggNOG" id="COG0346">
    <property type="taxonomic scope" value="Bacteria"/>
</dbReference>
<dbReference type="RefSeq" id="WP_010851314.1">
    <property type="nucleotide sequence ID" value="NZ_HF570956.1"/>
</dbReference>
<dbReference type="AlphaFoldDB" id="N0E3D1"/>
<comment type="caution">
    <text evidence="2">The sequence shown here is derived from an EMBL/GenBank/DDBJ whole genome shotgun (WGS) entry which is preliminary data.</text>
</comment>
<sequence length="110" mass="12181">MLRIGAVVLQVADTTRSGEFWSRALGFERGANPDFLVPPAPSDGVRLHLDESDRTHLDLWTDSPREQAAEVERLVGLGATRVEWDYPQDADFVVLADPVGTLFCVIDTSR</sequence>
<keyword evidence="3" id="KW-1185">Reference proteome</keyword>
<protein>
    <recommendedName>
        <fullName evidence="1">Glyoxalase-like domain-containing protein</fullName>
    </recommendedName>
</protein>
<proteinExistence type="predicted"/>
<dbReference type="SUPFAM" id="SSF54593">
    <property type="entry name" value="Glyoxalase/Bleomycin resistance protein/Dihydroxybiphenyl dioxygenase"/>
    <property type="match status" value="1"/>
</dbReference>
<evidence type="ECO:0000259" key="1">
    <source>
        <dbReference type="Pfam" id="PF18029"/>
    </source>
</evidence>
<dbReference type="PANTHER" id="PTHR35908">
    <property type="entry name" value="HYPOTHETICAL FUSION PROTEIN"/>
    <property type="match status" value="1"/>
</dbReference>
<dbReference type="PANTHER" id="PTHR35908:SF1">
    <property type="entry name" value="CONSERVED PROTEIN"/>
    <property type="match status" value="1"/>
</dbReference>
<organism evidence="2 3">
    <name type="scientific">Phycicoccus elongatus Lp2</name>
    <dbReference type="NCBI Taxonomy" id="1193181"/>
    <lineage>
        <taxon>Bacteria</taxon>
        <taxon>Bacillati</taxon>
        <taxon>Actinomycetota</taxon>
        <taxon>Actinomycetes</taxon>
        <taxon>Micrococcales</taxon>
        <taxon>Intrasporangiaceae</taxon>
        <taxon>Phycicoccus</taxon>
    </lineage>
</organism>
<dbReference type="Proteomes" id="UP000013167">
    <property type="component" value="Unassembled WGS sequence"/>
</dbReference>
<dbReference type="STRING" id="1193181.BN10_960008"/>
<evidence type="ECO:0000313" key="2">
    <source>
        <dbReference type="EMBL" id="CCH71488.1"/>
    </source>
</evidence>
<dbReference type="Pfam" id="PF18029">
    <property type="entry name" value="Glyoxalase_6"/>
    <property type="match status" value="1"/>
</dbReference>
<accession>N0E3D1</accession>
<dbReference type="HOGENOM" id="CLU_108054_3_0_11"/>
<dbReference type="InterPro" id="IPR041581">
    <property type="entry name" value="Glyoxalase_6"/>
</dbReference>
<name>N0E3D1_9MICO</name>
<dbReference type="EMBL" id="CAIZ01000170">
    <property type="protein sequence ID" value="CCH71488.1"/>
    <property type="molecule type" value="Genomic_DNA"/>
</dbReference>
<evidence type="ECO:0000313" key="3">
    <source>
        <dbReference type="Proteomes" id="UP000013167"/>
    </source>
</evidence>
<feature type="domain" description="Glyoxalase-like" evidence="1">
    <location>
        <begin position="7"/>
        <end position="106"/>
    </location>
</feature>
<dbReference type="OrthoDB" id="5524593at2"/>
<reference evidence="2 3" key="1">
    <citation type="journal article" date="2013" name="ISME J.">
        <title>A metabolic model for members of the genus Tetrasphaera involved in enhanced biological phosphorus removal.</title>
        <authorList>
            <person name="Kristiansen R."/>
            <person name="Nguyen H.T.T."/>
            <person name="Saunders A.M."/>
            <person name="Nielsen J.L."/>
            <person name="Wimmer R."/>
            <person name="Le V.Q."/>
            <person name="McIlroy S.J."/>
            <person name="Petrovski S."/>
            <person name="Seviour R.J."/>
            <person name="Calteau A."/>
            <person name="Nielsen K.L."/>
            <person name="Nielsen P.H."/>
        </authorList>
    </citation>
    <scope>NUCLEOTIDE SEQUENCE [LARGE SCALE GENOMIC DNA]</scope>
    <source>
        <strain evidence="2 3">Lp2</strain>
    </source>
</reference>
<gene>
    <name evidence="2" type="ORF">BN10_960008</name>
</gene>
<dbReference type="InterPro" id="IPR029068">
    <property type="entry name" value="Glyas_Bleomycin-R_OHBP_Dase"/>
</dbReference>